<keyword evidence="7" id="KW-1185">Reference proteome</keyword>
<reference evidence="6 7" key="1">
    <citation type="submission" date="2019-05" db="EMBL/GenBank/DDBJ databases">
        <title>Nakamurella sp. N5BH11, whole genome shotgun sequence.</title>
        <authorList>
            <person name="Tuo L."/>
        </authorList>
    </citation>
    <scope>NUCLEOTIDE SEQUENCE [LARGE SCALE GENOMIC DNA]</scope>
    <source>
        <strain evidence="6 7">N5BH11</strain>
    </source>
</reference>
<dbReference type="PANTHER" id="PTHR42847:SF4">
    <property type="entry name" value="ALKANESULFONATE MONOOXYGENASE-RELATED"/>
    <property type="match status" value="1"/>
</dbReference>
<protein>
    <submittedName>
        <fullName evidence="6">LLM class flavin-dependent oxidoreductase</fullName>
    </submittedName>
</protein>
<dbReference type="Gene3D" id="3.20.20.30">
    <property type="entry name" value="Luciferase-like domain"/>
    <property type="match status" value="1"/>
</dbReference>
<keyword evidence="3" id="KW-0560">Oxidoreductase</keyword>
<keyword evidence="4" id="KW-0503">Monooxygenase</keyword>
<dbReference type="EMBL" id="SZZH01000005">
    <property type="protein sequence ID" value="TKV57399.1"/>
    <property type="molecule type" value="Genomic_DNA"/>
</dbReference>
<organism evidence="6 7">
    <name type="scientific">Nakamurella flava</name>
    <dbReference type="NCBI Taxonomy" id="2576308"/>
    <lineage>
        <taxon>Bacteria</taxon>
        <taxon>Bacillati</taxon>
        <taxon>Actinomycetota</taxon>
        <taxon>Actinomycetes</taxon>
        <taxon>Nakamurellales</taxon>
        <taxon>Nakamurellaceae</taxon>
        <taxon>Nakamurella</taxon>
    </lineage>
</organism>
<dbReference type="GO" id="GO:0046306">
    <property type="term" value="P:alkanesulfonate catabolic process"/>
    <property type="evidence" value="ECO:0007669"/>
    <property type="project" value="TreeGrafter"/>
</dbReference>
<dbReference type="GO" id="GO:0008726">
    <property type="term" value="F:alkanesulfonate monooxygenase activity"/>
    <property type="evidence" value="ECO:0007669"/>
    <property type="project" value="TreeGrafter"/>
</dbReference>
<dbReference type="SUPFAM" id="SSF51679">
    <property type="entry name" value="Bacterial luciferase-like"/>
    <property type="match status" value="1"/>
</dbReference>
<evidence type="ECO:0000256" key="3">
    <source>
        <dbReference type="ARBA" id="ARBA00023002"/>
    </source>
</evidence>
<feature type="domain" description="Luciferase-like" evidence="5">
    <location>
        <begin position="13"/>
        <end position="331"/>
    </location>
</feature>
<dbReference type="InterPro" id="IPR050172">
    <property type="entry name" value="SsuD_RutA_monooxygenase"/>
</dbReference>
<dbReference type="Pfam" id="PF00296">
    <property type="entry name" value="Bac_luciferase"/>
    <property type="match status" value="1"/>
</dbReference>
<dbReference type="InterPro" id="IPR036661">
    <property type="entry name" value="Luciferase-like_sf"/>
</dbReference>
<gene>
    <name evidence="6" type="ORF">FDO65_17915</name>
</gene>
<keyword evidence="2" id="KW-0288">FMN</keyword>
<comment type="caution">
    <text evidence="6">The sequence shown here is derived from an EMBL/GenBank/DDBJ whole genome shotgun (WGS) entry which is preliminary data.</text>
</comment>
<dbReference type="Proteomes" id="UP000306985">
    <property type="component" value="Unassembled WGS sequence"/>
</dbReference>
<evidence type="ECO:0000256" key="2">
    <source>
        <dbReference type="ARBA" id="ARBA00022643"/>
    </source>
</evidence>
<dbReference type="OrthoDB" id="9814695at2"/>
<dbReference type="PANTHER" id="PTHR42847">
    <property type="entry name" value="ALKANESULFONATE MONOOXYGENASE"/>
    <property type="match status" value="1"/>
</dbReference>
<keyword evidence="1" id="KW-0285">Flavoprotein</keyword>
<sequence length="366" mass="39956">MSTPLLDADHFRLGLFSSNCTGGLAVTTIPERWSASWADNLRLAQLADRVGIDFMLPIARWIGYGGVTNFHEGVLEPVPWATAIVASTERVTAFATVHTAFNHPVVTAKQLATVDQVAPGRVGVNVVAGWNQPEYEAMGVDLPQDHDSRYALAQEWIDIVTTLWQREGRYDVPGRFWNLTGVEALPKPADGRLPILNAGSSAQGKAYAARNADFVFTIVSGPEQGAEVVRGLHADAAAQGRTSGVLTPTHVVCRPTREEAREYLHYYADENADWDAVDNLMRLQGLHAQSFSPEMLATFRGRFAAGHGTCPLVGSPDDVADEIERFARAGFGGITMSFVDYVGELEYFAQEVMPRLVKKGLRPEMG</sequence>
<evidence type="ECO:0000313" key="7">
    <source>
        <dbReference type="Proteomes" id="UP000306985"/>
    </source>
</evidence>
<accession>A0A4U6QBW4</accession>
<proteinExistence type="predicted"/>
<dbReference type="RefSeq" id="WP_137451103.1">
    <property type="nucleotide sequence ID" value="NZ_SZZH01000005.1"/>
</dbReference>
<dbReference type="InterPro" id="IPR011251">
    <property type="entry name" value="Luciferase-like_dom"/>
</dbReference>
<evidence type="ECO:0000259" key="5">
    <source>
        <dbReference type="Pfam" id="PF00296"/>
    </source>
</evidence>
<name>A0A4U6QBW4_9ACTN</name>
<dbReference type="CDD" id="cd01094">
    <property type="entry name" value="Alkanesulfonate_monoxygenase"/>
    <property type="match status" value="1"/>
</dbReference>
<evidence type="ECO:0000313" key="6">
    <source>
        <dbReference type="EMBL" id="TKV57399.1"/>
    </source>
</evidence>
<evidence type="ECO:0000256" key="4">
    <source>
        <dbReference type="ARBA" id="ARBA00023033"/>
    </source>
</evidence>
<evidence type="ECO:0000256" key="1">
    <source>
        <dbReference type="ARBA" id="ARBA00022630"/>
    </source>
</evidence>
<dbReference type="AlphaFoldDB" id="A0A4U6QBW4"/>